<name>A0A0R3SD95_HYMDI</name>
<dbReference type="GO" id="GO:0006623">
    <property type="term" value="P:protein targeting to vacuole"/>
    <property type="evidence" value="ECO:0007669"/>
    <property type="project" value="TreeGrafter"/>
</dbReference>
<dbReference type="PANTHER" id="PTHR13678:SF2">
    <property type="entry name" value="VACUOLAR PROTEIN SORTING-ASSOCIATED PROTEIN 37A"/>
    <property type="match status" value="1"/>
</dbReference>
<evidence type="ECO:0000256" key="1">
    <source>
        <dbReference type="ARBA" id="ARBA00004633"/>
    </source>
</evidence>
<feature type="region of interest" description="Disordered" evidence="8">
    <location>
        <begin position="179"/>
        <end position="208"/>
    </location>
</feature>
<keyword evidence="3 7" id="KW-0813">Transport</keyword>
<evidence type="ECO:0000259" key="9">
    <source>
        <dbReference type="PROSITE" id="PS51314"/>
    </source>
</evidence>
<evidence type="ECO:0000256" key="4">
    <source>
        <dbReference type="ARBA" id="ARBA00022753"/>
    </source>
</evidence>
<dbReference type="GO" id="GO:0043162">
    <property type="term" value="P:ubiquitin-dependent protein catabolic process via the multivesicular body sorting pathway"/>
    <property type="evidence" value="ECO:0007669"/>
    <property type="project" value="TreeGrafter"/>
</dbReference>
<reference evidence="10 12" key="2">
    <citation type="submission" date="2018-11" db="EMBL/GenBank/DDBJ databases">
        <authorList>
            <consortium name="Pathogen Informatics"/>
        </authorList>
    </citation>
    <scope>NUCLEOTIDE SEQUENCE [LARGE SCALE GENOMIC DNA]</scope>
</reference>
<dbReference type="Proteomes" id="UP000321570">
    <property type="component" value="Unassembled WGS sequence"/>
</dbReference>
<dbReference type="EMBL" id="CABIJS010000719">
    <property type="protein sequence ID" value="VUZ57499.1"/>
    <property type="molecule type" value="Genomic_DNA"/>
</dbReference>
<feature type="domain" description="VPS37 C-terminal" evidence="9">
    <location>
        <begin position="98"/>
        <end position="187"/>
    </location>
</feature>
<organism evidence="14">
    <name type="scientific">Hymenolepis diminuta</name>
    <name type="common">Rat tapeworm</name>
    <dbReference type="NCBI Taxonomy" id="6216"/>
    <lineage>
        <taxon>Eukaryota</taxon>
        <taxon>Metazoa</taxon>
        <taxon>Spiralia</taxon>
        <taxon>Lophotrochozoa</taxon>
        <taxon>Platyhelminthes</taxon>
        <taxon>Cestoda</taxon>
        <taxon>Eucestoda</taxon>
        <taxon>Cyclophyllidea</taxon>
        <taxon>Hymenolepididae</taxon>
        <taxon>Hymenolepis</taxon>
    </lineage>
</organism>
<dbReference type="GO" id="GO:0031902">
    <property type="term" value="C:late endosome membrane"/>
    <property type="evidence" value="ECO:0007669"/>
    <property type="project" value="UniProtKB-SubCell"/>
</dbReference>
<keyword evidence="13" id="KW-1185">Reference proteome</keyword>
<dbReference type="Pfam" id="PF07200">
    <property type="entry name" value="Mod_r"/>
    <property type="match status" value="1"/>
</dbReference>
<dbReference type="Gene3D" id="1.10.287.660">
    <property type="entry name" value="Helix hairpin bin"/>
    <property type="match status" value="1"/>
</dbReference>
<sequence length="208" mass="24033">MAVRNSNQGVGFNGATMENFHDKLVRMSKEDLEILFNDNEKIRKMVVESSSVKNLKSTKKSLMKSNKQKAAKNLESEPKMEKIREDLIAAHQEFNETLKEYSSYKSKLDEIRGSFSAQTMLALMKVANAEEDEVSEQLQKNLLDKKIELDEFLTRMYELRKSYNMRRIKIDKLSELENSAHGHLSPPRRTYPQFGSVSHSRPGLYPNL</sequence>
<dbReference type="GO" id="GO:0006612">
    <property type="term" value="P:protein targeting to membrane"/>
    <property type="evidence" value="ECO:0007669"/>
    <property type="project" value="TreeGrafter"/>
</dbReference>
<reference evidence="14" key="1">
    <citation type="submission" date="2017-02" db="UniProtKB">
        <authorList>
            <consortium name="WormBaseParasite"/>
        </authorList>
    </citation>
    <scope>IDENTIFICATION</scope>
</reference>
<dbReference type="OrthoDB" id="10004364at2759"/>
<evidence type="ECO:0000313" key="14">
    <source>
        <dbReference type="WBParaSite" id="HDID_0000263501-mRNA-1"/>
    </source>
</evidence>
<comment type="similarity">
    <text evidence="2">Belongs to the VPS37 family.</text>
</comment>
<dbReference type="InterPro" id="IPR029012">
    <property type="entry name" value="Helix_hairpin_bin_sf"/>
</dbReference>
<comment type="subcellular location">
    <subcellularLocation>
        <location evidence="1">Late endosome membrane</location>
        <topology evidence="1">Peripheral membrane protein</topology>
    </subcellularLocation>
</comment>
<dbReference type="WBParaSite" id="HDID_0000263501-mRNA-1">
    <property type="protein sequence ID" value="HDID_0000263501-mRNA-1"/>
    <property type="gene ID" value="HDID_0000263501"/>
</dbReference>
<dbReference type="InterPro" id="IPR037202">
    <property type="entry name" value="ESCRT_assembly_dom"/>
</dbReference>
<evidence type="ECO:0000313" key="13">
    <source>
        <dbReference type="Proteomes" id="UP000321570"/>
    </source>
</evidence>
<reference evidence="11 13" key="3">
    <citation type="submission" date="2019-07" db="EMBL/GenBank/DDBJ databases">
        <authorList>
            <person name="Jastrzebski P J."/>
            <person name="Paukszto L."/>
            <person name="Jastrzebski P J."/>
        </authorList>
    </citation>
    <scope>NUCLEOTIDE SEQUENCE [LARGE SCALE GENOMIC DNA]</scope>
    <source>
        <strain evidence="11 13">WMS-il1</strain>
    </source>
</reference>
<keyword evidence="4" id="KW-0967">Endosome</keyword>
<evidence type="ECO:0000256" key="6">
    <source>
        <dbReference type="ARBA" id="ARBA00025010"/>
    </source>
</evidence>
<evidence type="ECO:0000256" key="7">
    <source>
        <dbReference type="PROSITE-ProRule" id="PRU00646"/>
    </source>
</evidence>
<comment type="function">
    <text evidence="6">Component of the ESCRT-I complex, a regulator of vesicular trafficking process. Required for the sorting of endocytic ubiquitinated cargos into multivesicular bodies. May be involved in cell growth and differentiation.</text>
</comment>
<accession>A0A0R3SD95</accession>
<evidence type="ECO:0000256" key="8">
    <source>
        <dbReference type="SAM" id="MobiDB-lite"/>
    </source>
</evidence>
<gene>
    <name evidence="10" type="ORF">HDID_LOCUS2636</name>
    <name evidence="11" type="ORF">WMSIL1_LOCUS14984</name>
</gene>
<keyword evidence="5 7" id="KW-0653">Protein transport</keyword>
<evidence type="ECO:0000256" key="3">
    <source>
        <dbReference type="ARBA" id="ARBA00022448"/>
    </source>
</evidence>
<dbReference type="SUPFAM" id="SSF140111">
    <property type="entry name" value="Endosomal sorting complex assembly domain"/>
    <property type="match status" value="1"/>
</dbReference>
<evidence type="ECO:0000256" key="5">
    <source>
        <dbReference type="ARBA" id="ARBA00022927"/>
    </source>
</evidence>
<protein>
    <submittedName>
        <fullName evidence="14">VPS37 C-terminal domain-containing protein</fullName>
    </submittedName>
</protein>
<dbReference type="InterPro" id="IPR009851">
    <property type="entry name" value="Mod_r"/>
</dbReference>
<evidence type="ECO:0000313" key="10">
    <source>
        <dbReference type="EMBL" id="VDL20496.1"/>
    </source>
</evidence>
<evidence type="ECO:0000256" key="2">
    <source>
        <dbReference type="ARBA" id="ARBA00007617"/>
    </source>
</evidence>
<dbReference type="PROSITE" id="PS51314">
    <property type="entry name" value="VPS37_C"/>
    <property type="match status" value="1"/>
</dbReference>
<proteinExistence type="inferred from homology"/>
<dbReference type="PANTHER" id="PTHR13678">
    <property type="entry name" value="VACUOLAR PROTEIN SORTING-ASSOCIATED PROTEIN 37"/>
    <property type="match status" value="1"/>
</dbReference>
<dbReference type="AlphaFoldDB" id="A0A0R3SD95"/>
<evidence type="ECO:0000313" key="11">
    <source>
        <dbReference type="EMBL" id="VUZ57499.1"/>
    </source>
</evidence>
<dbReference type="STRING" id="6216.A0A0R3SD95"/>
<dbReference type="GO" id="GO:0000813">
    <property type="term" value="C:ESCRT I complex"/>
    <property type="evidence" value="ECO:0007669"/>
    <property type="project" value="UniProtKB-ARBA"/>
</dbReference>
<evidence type="ECO:0000313" key="12">
    <source>
        <dbReference type="Proteomes" id="UP000274504"/>
    </source>
</evidence>
<dbReference type="Proteomes" id="UP000274504">
    <property type="component" value="Unassembled WGS sequence"/>
</dbReference>
<dbReference type="EMBL" id="UYSG01000675">
    <property type="protein sequence ID" value="VDL20496.1"/>
    <property type="molecule type" value="Genomic_DNA"/>
</dbReference>